<dbReference type="EMBL" id="PDJQ01000001">
    <property type="protein sequence ID" value="PFG74060.1"/>
    <property type="molecule type" value="Genomic_DNA"/>
</dbReference>
<evidence type="ECO:0000259" key="4">
    <source>
        <dbReference type="SMART" id="SM00903"/>
    </source>
</evidence>
<dbReference type="PANTHER" id="PTHR43567">
    <property type="entry name" value="FLAVOREDOXIN-RELATED-RELATED"/>
    <property type="match status" value="1"/>
</dbReference>
<evidence type="ECO:0000256" key="3">
    <source>
        <dbReference type="ARBA" id="ARBA00038054"/>
    </source>
</evidence>
<keyword evidence="2" id="KW-0285">Flavoprotein</keyword>
<comment type="cofactor">
    <cofactor evidence="1">
        <name>FMN</name>
        <dbReference type="ChEBI" id="CHEBI:58210"/>
    </cofactor>
</comment>
<dbReference type="PANTHER" id="PTHR43567:SF1">
    <property type="entry name" value="FLAVOREDOXIN"/>
    <property type="match status" value="1"/>
</dbReference>
<evidence type="ECO:0000313" key="6">
    <source>
        <dbReference type="Proteomes" id="UP000223071"/>
    </source>
</evidence>
<sequence>MRRLCDPADARRLLNPGPVGIITTAWRGYTNAAPIAWMTPLSIDPPRLGVVVAPERHTAAMIRFSGAFAINIPGPSLLKHTAFLGSLTGLETNKLEAAGLETFAPLVIDAPLIRDCLAWIECLVQDAIKTGDHTLFVAEPVKVQADDEAYAGHWLLASREKSPLVFIGGNRYAVIGDPLEAVIHVDEHGALIAETPEEREARLEREAREAELRRLEGEEGYRQRLQAESG</sequence>
<evidence type="ECO:0000256" key="2">
    <source>
        <dbReference type="ARBA" id="ARBA00022630"/>
    </source>
</evidence>
<accession>A0A2A9HG47</accession>
<dbReference type="RefSeq" id="WP_098503476.1">
    <property type="nucleotide sequence ID" value="NZ_PDJQ01000001.1"/>
</dbReference>
<dbReference type="InterPro" id="IPR012349">
    <property type="entry name" value="Split_barrel_FMN-bd"/>
</dbReference>
<comment type="similarity">
    <text evidence="3">Belongs to the flavoredoxin family.</text>
</comment>
<dbReference type="Gene3D" id="2.30.110.10">
    <property type="entry name" value="Electron Transport, Fmn-binding Protein, Chain A"/>
    <property type="match status" value="1"/>
</dbReference>
<dbReference type="InterPro" id="IPR002563">
    <property type="entry name" value="Flavin_Rdtase-like_dom"/>
</dbReference>
<keyword evidence="6" id="KW-1185">Reference proteome</keyword>
<dbReference type="SMART" id="SM00903">
    <property type="entry name" value="Flavin_Reduct"/>
    <property type="match status" value="1"/>
</dbReference>
<feature type="domain" description="Flavin reductase like" evidence="4">
    <location>
        <begin position="12"/>
        <end position="152"/>
    </location>
</feature>
<dbReference type="Proteomes" id="UP000223071">
    <property type="component" value="Unassembled WGS sequence"/>
</dbReference>
<comment type="caution">
    <text evidence="5">The sequence shown here is derived from an EMBL/GenBank/DDBJ whole genome shotgun (WGS) entry which is preliminary data.</text>
</comment>
<protein>
    <submittedName>
        <fullName evidence="5">Flavin reductase (DIM6/NTAB) family NADH-FMN oxidoreductase RutF</fullName>
    </submittedName>
</protein>
<dbReference type="GO" id="GO:0010181">
    <property type="term" value="F:FMN binding"/>
    <property type="evidence" value="ECO:0007669"/>
    <property type="project" value="InterPro"/>
</dbReference>
<evidence type="ECO:0000313" key="5">
    <source>
        <dbReference type="EMBL" id="PFG74060.1"/>
    </source>
</evidence>
<organism evidence="5 6">
    <name type="scientific">Tepidiforma thermophila (strain KCTC 52669 / CGMCC 1.13589 / G233)</name>
    <dbReference type="NCBI Taxonomy" id="2761530"/>
    <lineage>
        <taxon>Bacteria</taxon>
        <taxon>Bacillati</taxon>
        <taxon>Chloroflexota</taxon>
        <taxon>Tepidiformia</taxon>
        <taxon>Tepidiformales</taxon>
        <taxon>Tepidiformaceae</taxon>
        <taxon>Tepidiforma</taxon>
    </lineage>
</organism>
<dbReference type="SUPFAM" id="SSF50475">
    <property type="entry name" value="FMN-binding split barrel"/>
    <property type="match status" value="1"/>
</dbReference>
<proteinExistence type="inferred from homology"/>
<evidence type="ECO:0000256" key="1">
    <source>
        <dbReference type="ARBA" id="ARBA00001917"/>
    </source>
</evidence>
<dbReference type="InterPro" id="IPR052174">
    <property type="entry name" value="Flavoredoxin"/>
</dbReference>
<gene>
    <name evidence="5" type="ORF">A9A59_1268</name>
</gene>
<reference evidence="5 6" key="1">
    <citation type="submission" date="2017-09" db="EMBL/GenBank/DDBJ databases">
        <title>Sequencing the genomes of two abundant thermophiles in Great Basin hot springs: Thermocrinis jamiesonii and novel Chloroflexi Thermoflexus hugenholtzii.</title>
        <authorList>
            <person name="Hedlund B."/>
        </authorList>
    </citation>
    <scope>NUCLEOTIDE SEQUENCE [LARGE SCALE GENOMIC DNA]</scope>
    <source>
        <strain evidence="5 6">G233</strain>
    </source>
</reference>
<dbReference type="AlphaFoldDB" id="A0A2A9HG47"/>
<name>A0A2A9HG47_TEPT2</name>
<dbReference type="Pfam" id="PF01613">
    <property type="entry name" value="Flavin_Reduct"/>
    <property type="match status" value="1"/>
</dbReference>
<dbReference type="GO" id="GO:0016646">
    <property type="term" value="F:oxidoreductase activity, acting on the CH-NH group of donors, NAD or NADP as acceptor"/>
    <property type="evidence" value="ECO:0007669"/>
    <property type="project" value="UniProtKB-ARBA"/>
</dbReference>